<feature type="chain" id="PRO_5025597837" description="Retinoid-inducible serine carboxypeptidase" evidence="12">
    <location>
        <begin position="20"/>
        <end position="432"/>
    </location>
</feature>
<dbReference type="FunFam" id="3.40.50.1820:FF:000075">
    <property type="entry name" value="Carboxypeptidase"/>
    <property type="match status" value="1"/>
</dbReference>
<dbReference type="InterPro" id="IPR029058">
    <property type="entry name" value="AB_hydrolase_fold"/>
</dbReference>
<comment type="function">
    <text evidence="9">May be involved in vascular wall and kidney homeostasis.</text>
</comment>
<keyword evidence="3" id="KW-0964">Secreted</keyword>
<evidence type="ECO:0000256" key="12">
    <source>
        <dbReference type="SAM" id="SignalP"/>
    </source>
</evidence>
<protein>
    <recommendedName>
        <fullName evidence="10">Retinoid-inducible serine carboxypeptidase</fullName>
    </recommendedName>
    <alternativeName>
        <fullName evidence="11">Serine carboxypeptidase 1</fullName>
    </alternativeName>
</protein>
<dbReference type="EMBL" id="GIBP01002944">
    <property type="protein sequence ID" value="NDV31913.1"/>
    <property type="molecule type" value="Transcribed_RNA"/>
</dbReference>
<feature type="signal peptide" evidence="12">
    <location>
        <begin position="1"/>
        <end position="19"/>
    </location>
</feature>
<evidence type="ECO:0000256" key="8">
    <source>
        <dbReference type="ARBA" id="ARBA00023180"/>
    </source>
</evidence>
<dbReference type="PRINTS" id="PR00724">
    <property type="entry name" value="CRBOXYPTASEC"/>
</dbReference>
<evidence type="ECO:0000256" key="9">
    <source>
        <dbReference type="ARBA" id="ARBA00055847"/>
    </source>
</evidence>
<dbReference type="Pfam" id="PF00450">
    <property type="entry name" value="Peptidase_S10"/>
    <property type="match status" value="1"/>
</dbReference>
<dbReference type="SUPFAM" id="SSF53474">
    <property type="entry name" value="alpha/beta-Hydrolases"/>
    <property type="match status" value="1"/>
</dbReference>
<organism evidence="13">
    <name type="scientific">Arcella intermedia</name>
    <dbReference type="NCBI Taxonomy" id="1963864"/>
    <lineage>
        <taxon>Eukaryota</taxon>
        <taxon>Amoebozoa</taxon>
        <taxon>Tubulinea</taxon>
        <taxon>Elardia</taxon>
        <taxon>Arcellinida</taxon>
        <taxon>Sphaerothecina</taxon>
        <taxon>Arcellidae</taxon>
        <taxon>Arcella</taxon>
    </lineage>
</organism>
<dbReference type="GO" id="GO:0004185">
    <property type="term" value="F:serine-type carboxypeptidase activity"/>
    <property type="evidence" value="ECO:0007669"/>
    <property type="project" value="InterPro"/>
</dbReference>
<evidence type="ECO:0000256" key="10">
    <source>
        <dbReference type="ARBA" id="ARBA00070242"/>
    </source>
</evidence>
<evidence type="ECO:0000256" key="1">
    <source>
        <dbReference type="ARBA" id="ARBA00004613"/>
    </source>
</evidence>
<dbReference type="PANTHER" id="PTHR11802">
    <property type="entry name" value="SERINE PROTEASE FAMILY S10 SERINE CARBOXYPEPTIDASE"/>
    <property type="match status" value="1"/>
</dbReference>
<evidence type="ECO:0000313" key="13">
    <source>
        <dbReference type="EMBL" id="NDV31913.1"/>
    </source>
</evidence>
<dbReference type="InterPro" id="IPR001563">
    <property type="entry name" value="Peptidase_S10"/>
</dbReference>
<evidence type="ECO:0000256" key="2">
    <source>
        <dbReference type="ARBA" id="ARBA00009431"/>
    </source>
</evidence>
<dbReference type="GO" id="GO:0005576">
    <property type="term" value="C:extracellular region"/>
    <property type="evidence" value="ECO:0007669"/>
    <property type="project" value="UniProtKB-SubCell"/>
</dbReference>
<dbReference type="PANTHER" id="PTHR11802:SF3">
    <property type="entry name" value="RETINOID-INDUCIBLE SERINE CARBOXYPEPTIDASE"/>
    <property type="match status" value="1"/>
</dbReference>
<proteinExistence type="inferred from homology"/>
<evidence type="ECO:0000256" key="6">
    <source>
        <dbReference type="ARBA" id="ARBA00022729"/>
    </source>
</evidence>
<evidence type="ECO:0000256" key="7">
    <source>
        <dbReference type="ARBA" id="ARBA00022801"/>
    </source>
</evidence>
<accession>A0A6B2L4D8</accession>
<comment type="similarity">
    <text evidence="2">Belongs to the peptidase S10 family.</text>
</comment>
<keyword evidence="8" id="KW-0325">Glycoprotein</keyword>
<evidence type="ECO:0000256" key="11">
    <source>
        <dbReference type="ARBA" id="ARBA00077736"/>
    </source>
</evidence>
<dbReference type="GO" id="GO:0006508">
    <property type="term" value="P:proteolysis"/>
    <property type="evidence" value="ECO:0007669"/>
    <property type="project" value="UniProtKB-KW"/>
</dbReference>
<dbReference type="Gene3D" id="3.40.50.1820">
    <property type="entry name" value="alpha/beta hydrolase"/>
    <property type="match status" value="1"/>
</dbReference>
<comment type="subcellular location">
    <subcellularLocation>
        <location evidence="1">Secreted</location>
    </subcellularLocation>
</comment>
<keyword evidence="6 12" id="KW-0732">Signal</keyword>
<reference evidence="13" key="1">
    <citation type="journal article" date="2020" name="J. Eukaryot. Microbiol.">
        <title>De novo Sequencing, Assembly and Annotation of the Transcriptome for the Free-Living Testate Amoeba Arcella intermedia.</title>
        <authorList>
            <person name="Ribeiro G.M."/>
            <person name="Porfirio-Sousa A.L."/>
            <person name="Maurer-Alcala X.X."/>
            <person name="Katz L.A."/>
            <person name="Lahr D.J.G."/>
        </authorList>
    </citation>
    <scope>NUCLEOTIDE SEQUENCE</scope>
</reference>
<keyword evidence="5" id="KW-0645">Protease</keyword>
<keyword evidence="7" id="KW-0378">Hydrolase</keyword>
<keyword evidence="4" id="KW-0121">Carboxypeptidase</keyword>
<evidence type="ECO:0000256" key="4">
    <source>
        <dbReference type="ARBA" id="ARBA00022645"/>
    </source>
</evidence>
<dbReference type="AlphaFoldDB" id="A0A6B2L4D8"/>
<name>A0A6B2L4D8_9EUKA</name>
<evidence type="ECO:0000256" key="3">
    <source>
        <dbReference type="ARBA" id="ARBA00022525"/>
    </source>
</evidence>
<sequence>MRLLVVCALCLVHLGASQSKLPDEDWGYANVRPNAYLFWWFYGMADPAKRDTAPVVVWLQGGPGASSTGFGNFEEIGPLDINLNPRPINWVQSANILFVDSPVGAGFSYVTSPGAYVQKDQQIGVDLVGMLQSFLAQHPSVTLNQNPFWIFCESYGGKETLSFGVALAEAIKKGEIKINFKGVALGDSWISPGDFLASYSEYLYGISEVDNKGKALIDTSANAALAAIQAQQWLKATQIWSDNQNDIENATFGINVYNVLDRSQDQQERKGGLTLKQRVRKILEAYEGDPLTDLMNGKIREKLKIIPANVTWSQESDDVFNNLAMDFMKPAIAWADSLISQNYNVVVYSGNLDLICCTTGTLKWMKQLSWSQYPTFDAQPRTPIMDNNGNIVAFRKQYLNFQFFTILSAGHMVPSDQPYAAKSMLDLVINGQ</sequence>
<evidence type="ECO:0000256" key="5">
    <source>
        <dbReference type="ARBA" id="ARBA00022670"/>
    </source>
</evidence>